<name>A0A9D1MFT2_9FIRM</name>
<evidence type="ECO:0000313" key="1">
    <source>
        <dbReference type="EMBL" id="HIU59484.1"/>
    </source>
</evidence>
<accession>A0A9D1MFT2</accession>
<organism evidence="1 2">
    <name type="scientific">Candidatus Scatosoma pullistercoris</name>
    <dbReference type="NCBI Taxonomy" id="2840934"/>
    <lineage>
        <taxon>Bacteria</taxon>
        <taxon>Bacillati</taxon>
        <taxon>Bacillota</taxon>
        <taxon>Clostridia</taxon>
        <taxon>Candidatus Scatosoma</taxon>
    </lineage>
</organism>
<reference evidence="1" key="2">
    <citation type="journal article" date="2021" name="PeerJ">
        <title>Extensive microbial diversity within the chicken gut microbiome revealed by metagenomics and culture.</title>
        <authorList>
            <person name="Gilroy R."/>
            <person name="Ravi A."/>
            <person name="Getino M."/>
            <person name="Pursley I."/>
            <person name="Horton D.L."/>
            <person name="Alikhan N.F."/>
            <person name="Baker D."/>
            <person name="Gharbi K."/>
            <person name="Hall N."/>
            <person name="Watson M."/>
            <person name="Adriaenssens E.M."/>
            <person name="Foster-Nyarko E."/>
            <person name="Jarju S."/>
            <person name="Secka A."/>
            <person name="Antonio M."/>
            <person name="Oren A."/>
            <person name="Chaudhuri R.R."/>
            <person name="La Ragione R."/>
            <person name="Hildebrand F."/>
            <person name="Pallen M.J."/>
        </authorList>
    </citation>
    <scope>NUCLEOTIDE SEQUENCE</scope>
    <source>
        <strain evidence="1">11687</strain>
    </source>
</reference>
<comment type="caution">
    <text evidence="1">The sequence shown here is derived from an EMBL/GenBank/DDBJ whole genome shotgun (WGS) entry which is preliminary data.</text>
</comment>
<dbReference type="InterPro" id="IPR003772">
    <property type="entry name" value="YceD"/>
</dbReference>
<proteinExistence type="predicted"/>
<dbReference type="Pfam" id="PF02620">
    <property type="entry name" value="YceD"/>
    <property type="match status" value="1"/>
</dbReference>
<dbReference type="EMBL" id="DVMZ01000137">
    <property type="protein sequence ID" value="HIU59484.1"/>
    <property type="molecule type" value="Genomic_DNA"/>
</dbReference>
<sequence>MMIIDVRKLNVSGKYSGHLSFDYEAPQELIDIPFVKFAAPVRIEAEYVLFEDDSLELTGTVSYLLTGQCSRCLKDASQSVTGELNAYFQPKRDSEDYSYTGGVIDLTDAVNDAILGSMPRVLSCGPNCEGIRYHS</sequence>
<gene>
    <name evidence="1" type="ORF">IAC57_05205</name>
</gene>
<dbReference type="Proteomes" id="UP000824081">
    <property type="component" value="Unassembled WGS sequence"/>
</dbReference>
<reference evidence="1" key="1">
    <citation type="submission" date="2020-10" db="EMBL/GenBank/DDBJ databases">
        <authorList>
            <person name="Gilroy R."/>
        </authorList>
    </citation>
    <scope>NUCLEOTIDE SEQUENCE</scope>
    <source>
        <strain evidence="1">11687</strain>
    </source>
</reference>
<dbReference type="AlphaFoldDB" id="A0A9D1MFT2"/>
<evidence type="ECO:0000313" key="2">
    <source>
        <dbReference type="Proteomes" id="UP000824081"/>
    </source>
</evidence>
<protein>
    <submittedName>
        <fullName evidence="1">DUF177 domain-containing protein</fullName>
    </submittedName>
</protein>